<evidence type="ECO:0000313" key="1">
    <source>
        <dbReference type="EMBL" id="MFC5744595.1"/>
    </source>
</evidence>
<organism evidence="1 2">
    <name type="scientific">Actinomadura rugatobispora</name>
    <dbReference type="NCBI Taxonomy" id="1994"/>
    <lineage>
        <taxon>Bacteria</taxon>
        <taxon>Bacillati</taxon>
        <taxon>Actinomycetota</taxon>
        <taxon>Actinomycetes</taxon>
        <taxon>Streptosporangiales</taxon>
        <taxon>Thermomonosporaceae</taxon>
        <taxon>Actinomadura</taxon>
    </lineage>
</organism>
<comment type="caution">
    <text evidence="1">The sequence shown here is derived from an EMBL/GenBank/DDBJ whole genome shotgun (WGS) entry which is preliminary data.</text>
</comment>
<sequence length="61" mass="7009">MLNPRHSDDDLIAFTLIAIQSLTTGRTLPSGVRIDELDADTLVEFWADQRMERPVRPRDSR</sequence>
<name>A0ABW0ZMV6_9ACTN</name>
<gene>
    <name evidence="1" type="ORF">ACFPZN_03085</name>
</gene>
<keyword evidence="2" id="KW-1185">Reference proteome</keyword>
<reference evidence="2" key="1">
    <citation type="journal article" date="2019" name="Int. J. Syst. Evol. Microbiol.">
        <title>The Global Catalogue of Microorganisms (GCM) 10K type strain sequencing project: providing services to taxonomists for standard genome sequencing and annotation.</title>
        <authorList>
            <consortium name="The Broad Institute Genomics Platform"/>
            <consortium name="The Broad Institute Genome Sequencing Center for Infectious Disease"/>
            <person name="Wu L."/>
            <person name="Ma J."/>
        </authorList>
    </citation>
    <scope>NUCLEOTIDE SEQUENCE [LARGE SCALE GENOMIC DNA]</scope>
    <source>
        <strain evidence="2">KCTC 42087</strain>
    </source>
</reference>
<dbReference type="Proteomes" id="UP001596074">
    <property type="component" value="Unassembled WGS sequence"/>
</dbReference>
<evidence type="ECO:0000313" key="2">
    <source>
        <dbReference type="Proteomes" id="UP001596074"/>
    </source>
</evidence>
<dbReference type="EMBL" id="JBHSON010000003">
    <property type="protein sequence ID" value="MFC5744595.1"/>
    <property type="molecule type" value="Genomic_DNA"/>
</dbReference>
<proteinExistence type="predicted"/>
<dbReference type="RefSeq" id="WP_378279896.1">
    <property type="nucleotide sequence ID" value="NZ_JBHSON010000003.1"/>
</dbReference>
<protein>
    <submittedName>
        <fullName evidence="1">Uncharacterized protein</fullName>
    </submittedName>
</protein>
<accession>A0ABW0ZMV6</accession>